<dbReference type="AlphaFoldDB" id="A0AAV9V6C4"/>
<evidence type="ECO:0000256" key="1">
    <source>
        <dbReference type="SAM" id="Phobius"/>
    </source>
</evidence>
<evidence type="ECO:0000313" key="2">
    <source>
        <dbReference type="EMBL" id="KAK6355154.1"/>
    </source>
</evidence>
<sequence>MASPMVMYPEGTIEYQRAVKKIKRWGFLSLSILVFCVISVVVGVVVVKKIQADEKQAEREAFRGPKISTLSHAPLGPQNTTLTSPSTVVVVKAPSLQTSYALRFRRDAADAHTENAINERQLVPLTAYETNGAVATARVSHVHAQPIPITVGGRDVFGQGL</sequence>
<keyword evidence="1" id="KW-0472">Membrane</keyword>
<protein>
    <submittedName>
        <fullName evidence="2">Uncharacterized protein</fullName>
    </submittedName>
</protein>
<keyword evidence="1" id="KW-1133">Transmembrane helix</keyword>
<comment type="caution">
    <text evidence="2">The sequence shown here is derived from an EMBL/GenBank/DDBJ whole genome shotgun (WGS) entry which is preliminary data.</text>
</comment>
<reference evidence="2 3" key="1">
    <citation type="submission" date="2019-10" db="EMBL/GenBank/DDBJ databases">
        <authorList>
            <person name="Palmer J.M."/>
        </authorList>
    </citation>
    <scope>NUCLEOTIDE SEQUENCE [LARGE SCALE GENOMIC DNA]</scope>
    <source>
        <strain evidence="2 3">TWF696</strain>
    </source>
</reference>
<evidence type="ECO:0000313" key="3">
    <source>
        <dbReference type="Proteomes" id="UP001375240"/>
    </source>
</evidence>
<keyword evidence="3" id="KW-1185">Reference proteome</keyword>
<name>A0AAV9V6C4_9PEZI</name>
<dbReference type="EMBL" id="JAVHNQ010000002">
    <property type="protein sequence ID" value="KAK6355154.1"/>
    <property type="molecule type" value="Genomic_DNA"/>
</dbReference>
<organism evidence="2 3">
    <name type="scientific">Orbilia brochopaga</name>
    <dbReference type="NCBI Taxonomy" id="3140254"/>
    <lineage>
        <taxon>Eukaryota</taxon>
        <taxon>Fungi</taxon>
        <taxon>Dikarya</taxon>
        <taxon>Ascomycota</taxon>
        <taxon>Pezizomycotina</taxon>
        <taxon>Orbiliomycetes</taxon>
        <taxon>Orbiliales</taxon>
        <taxon>Orbiliaceae</taxon>
        <taxon>Orbilia</taxon>
    </lineage>
</organism>
<accession>A0AAV9V6C4</accession>
<gene>
    <name evidence="2" type="ORF">TWF696_004274</name>
</gene>
<feature type="transmembrane region" description="Helical" evidence="1">
    <location>
        <begin position="25"/>
        <end position="47"/>
    </location>
</feature>
<proteinExistence type="predicted"/>
<keyword evidence="1" id="KW-0812">Transmembrane</keyword>
<dbReference type="Proteomes" id="UP001375240">
    <property type="component" value="Unassembled WGS sequence"/>
</dbReference>